<dbReference type="Proteomes" id="UP001231370">
    <property type="component" value="Unassembled WGS sequence"/>
</dbReference>
<evidence type="ECO:0008006" key="3">
    <source>
        <dbReference type="Google" id="ProtNLM"/>
    </source>
</evidence>
<gene>
    <name evidence="1" type="ORF">PJF56_11805</name>
</gene>
<comment type="caution">
    <text evidence="1">The sequence shown here is derived from an EMBL/GenBank/DDBJ whole genome shotgun (WGS) entry which is preliminary data.</text>
</comment>
<sequence>MTQFVLDTVVLRVFAFSHPQGIDILLEALNTPQAIFPSEVFNADENNLPLTESDQNLSELARGLRYARRQVQSQPELTRKRFQIRLENANQLYHHLQTGSLLITPLELQEIPRREQLMTTHGIGRGESACLTLAERNTSIAIFLSSDEAACQVAQILGIAHLTIPDILRQWILEVNPTLEQFQDLIEGMKNAAFTLPKPIDQELNQLFEL</sequence>
<proteinExistence type="predicted"/>
<keyword evidence="2" id="KW-1185">Reference proteome</keyword>
<dbReference type="RefSeq" id="WP_283762855.1">
    <property type="nucleotide sequence ID" value="NZ_JAQPOK010000088.1"/>
</dbReference>
<dbReference type="EMBL" id="JAQPOK010000088">
    <property type="protein sequence ID" value="MDJ1179549.1"/>
    <property type="molecule type" value="Genomic_DNA"/>
</dbReference>
<evidence type="ECO:0000313" key="2">
    <source>
        <dbReference type="Proteomes" id="UP001231370"/>
    </source>
</evidence>
<accession>A0ABT7BK37</accession>
<protein>
    <recommendedName>
        <fullName evidence="3">PIN domain-containing protein</fullName>
    </recommendedName>
</protein>
<name>A0ABT7BK37_9CYAN</name>
<reference evidence="1 2" key="1">
    <citation type="submission" date="2023-01" db="EMBL/GenBank/DDBJ databases">
        <title>Novel diversity within Roseofilum (Cyanobacteria; Desertifilaceae) from marine benthic mats with descriptions of four novel species.</title>
        <authorList>
            <person name="Wang Y."/>
            <person name="Berthold D.E."/>
            <person name="Hu J."/>
            <person name="Lefler F.W."/>
            <person name="Laughinghouse H.D. IV."/>
        </authorList>
    </citation>
    <scope>NUCLEOTIDE SEQUENCE [LARGE SCALE GENOMIC DNA]</scope>
    <source>
        <strain evidence="1 2">BLCC-M91</strain>
    </source>
</reference>
<organism evidence="1 2">
    <name type="scientific">Roseofilum halophilum BLCC-M91</name>
    <dbReference type="NCBI Taxonomy" id="3022259"/>
    <lineage>
        <taxon>Bacteria</taxon>
        <taxon>Bacillati</taxon>
        <taxon>Cyanobacteriota</taxon>
        <taxon>Cyanophyceae</taxon>
        <taxon>Desertifilales</taxon>
        <taxon>Desertifilaceae</taxon>
        <taxon>Roseofilum</taxon>
        <taxon>Roseofilum halophilum</taxon>
    </lineage>
</organism>
<evidence type="ECO:0000313" key="1">
    <source>
        <dbReference type="EMBL" id="MDJ1179549.1"/>
    </source>
</evidence>